<dbReference type="EMBL" id="JBHSKP010000006">
    <property type="protein sequence ID" value="MFC5152433.1"/>
    <property type="molecule type" value="Genomic_DNA"/>
</dbReference>
<feature type="domain" description="dTDP-4-dehydro-6-deoxy-alpha-D-glucopyranose 2,3-dehydratase" evidence="1">
    <location>
        <begin position="268"/>
        <end position="467"/>
    </location>
</feature>
<comment type="caution">
    <text evidence="2">The sequence shown here is derived from an EMBL/GenBank/DDBJ whole genome shotgun (WGS) entry which is preliminary data.</text>
</comment>
<reference evidence="3" key="1">
    <citation type="journal article" date="2019" name="Int. J. Syst. Evol. Microbiol.">
        <title>The Global Catalogue of Microorganisms (GCM) 10K type strain sequencing project: providing services to taxonomists for standard genome sequencing and annotation.</title>
        <authorList>
            <consortium name="The Broad Institute Genomics Platform"/>
            <consortium name="The Broad Institute Genome Sequencing Center for Infectious Disease"/>
            <person name="Wu L."/>
            <person name="Ma J."/>
        </authorList>
    </citation>
    <scope>NUCLEOTIDE SEQUENCE [LARGE SCALE GENOMIC DNA]</scope>
    <source>
        <strain evidence="3">PCU 266</strain>
    </source>
</reference>
<dbReference type="InterPro" id="IPR005212">
    <property type="entry name" value="EvaA-like"/>
</dbReference>
<keyword evidence="3" id="KW-1185">Reference proteome</keyword>
<protein>
    <submittedName>
        <fullName evidence="2">NDP-hexose 2,3-dehydratase family protein</fullName>
    </submittedName>
</protein>
<dbReference type="Proteomes" id="UP001596160">
    <property type="component" value="Unassembled WGS sequence"/>
</dbReference>
<evidence type="ECO:0000259" key="1">
    <source>
        <dbReference type="Pfam" id="PF03559"/>
    </source>
</evidence>
<dbReference type="Gene3D" id="3.90.79.40">
    <property type="entry name" value="EvaA sugar 2,3-dehydratase subunit"/>
    <property type="match status" value="2"/>
</dbReference>
<feature type="domain" description="dTDP-4-dehydro-6-deoxy-alpha-D-glucopyranose 2,3-dehydratase" evidence="1">
    <location>
        <begin position="37"/>
        <end position="236"/>
    </location>
</feature>
<proteinExistence type="predicted"/>
<dbReference type="RefSeq" id="WP_344478291.1">
    <property type="nucleotide sequence ID" value="NZ_BAAASB010000009.1"/>
</dbReference>
<dbReference type="Pfam" id="PF03559">
    <property type="entry name" value="Hexose_dehydrat"/>
    <property type="match status" value="2"/>
</dbReference>
<gene>
    <name evidence="2" type="ORF">ACFPRH_11870</name>
</gene>
<organism evidence="2 3">
    <name type="scientific">Streptomyces amakusaensis</name>
    <dbReference type="NCBI Taxonomy" id="67271"/>
    <lineage>
        <taxon>Bacteria</taxon>
        <taxon>Bacillati</taxon>
        <taxon>Actinomycetota</taxon>
        <taxon>Actinomycetes</taxon>
        <taxon>Kitasatosporales</taxon>
        <taxon>Streptomycetaceae</taxon>
        <taxon>Streptomyces</taxon>
    </lineage>
</organism>
<evidence type="ECO:0000313" key="3">
    <source>
        <dbReference type="Proteomes" id="UP001596160"/>
    </source>
</evidence>
<accession>A0ABW0AFJ2</accession>
<name>A0ABW0AFJ2_9ACTN</name>
<evidence type="ECO:0000313" key="2">
    <source>
        <dbReference type="EMBL" id="MFC5152433.1"/>
    </source>
</evidence>
<dbReference type="InterPro" id="IPR038153">
    <property type="entry name" value="EvaA-like_sf"/>
</dbReference>
<sequence>MNIQTPVRPPELRAEAGARRMAHSALTAQGVTPSLPEFLRMVEKTREHLFTTAEPVPLSDLQGWRHTPDGMALAHHSGGFFRVVGLSVDMPDGPVPRWSQPIIDQPETGILGILVKEFGGVPHLLMQLKPEPGNRNGLQLSPTVQATRSNYTGVHRGRGVPYLEYFLDPPRVLADVRQSEQGAWFLRKRNRNMVVETGGDVEVREGFHWLTLGQVNALLAVDDTVNMDSRTVLSCLPLTRTGAVGGDAFGAALDRSLGPDADALHPTTDILSWITGARAAARMATAPAALRDLPGWHRVDGRISHEEELFFDVIGVRVEASGREVDHWTQPMIAARGTGLVALLVADFGGVLHVLLNLRAEPGLIDGPELGPTVQYTSDTYARLPAAARPALLDRVLDAPPESIRFDAVQSDEGGRFYHTVNRHLVIETEPLPEPPGHRWVTLRQTQDLLRHSNYLNVQARSALACLRGLLGRSGG</sequence>